<evidence type="ECO:0000256" key="3">
    <source>
        <dbReference type="ARBA" id="ARBA00022980"/>
    </source>
</evidence>
<dbReference type="GO" id="GO:0003735">
    <property type="term" value="F:structural constituent of ribosome"/>
    <property type="evidence" value="ECO:0007669"/>
    <property type="project" value="InterPro"/>
</dbReference>
<dbReference type="Gene3D" id="3.30.860.10">
    <property type="entry name" value="30s Ribosomal Protein S19, Chain A"/>
    <property type="match status" value="1"/>
</dbReference>
<proteinExistence type="inferred from homology"/>
<keyword evidence="6" id="KW-0175">Coiled coil</keyword>
<comment type="similarity">
    <text evidence="1 5">Belongs to the universal ribosomal protein uS19 family.</text>
</comment>
<protein>
    <submittedName>
        <fullName evidence="7">12007_t:CDS:1</fullName>
    </submittedName>
</protein>
<dbReference type="SUPFAM" id="SSF54570">
    <property type="entry name" value="Ribosomal protein S19"/>
    <property type="match status" value="1"/>
</dbReference>
<dbReference type="InterPro" id="IPR000218">
    <property type="entry name" value="Ribosomal_uL14"/>
</dbReference>
<dbReference type="Pfam" id="PF00203">
    <property type="entry name" value="Ribosomal_S19"/>
    <property type="match status" value="1"/>
</dbReference>
<dbReference type="Proteomes" id="UP000789570">
    <property type="component" value="Unassembled WGS sequence"/>
</dbReference>
<dbReference type="InterPro" id="IPR023575">
    <property type="entry name" value="Ribosomal_uS19_SF"/>
</dbReference>
<dbReference type="CDD" id="cd00337">
    <property type="entry name" value="Ribosomal_uL14"/>
    <property type="match status" value="1"/>
</dbReference>
<sequence length="403" mass="46483">MSRSLKKEPFVDEKLRKKIEKLRSQIAELEKQGGKEEEIAKILFTPIKVWCRDSTIFPEMIGFTVMIHKGKGFIKHLITEDMTNKKLGEFAFTRSSGQHAEKLKKRLNSPEYVAVPDLIRSGDYGADIDFYGRNFKRNEEREQNYQAKIKKIEDKVNSIPNLYYYYGSLSKDNPSNNINAKHPVLDTFPFEKHGYYLIETDKPIERNDGIILDGKVYHSGCDRLDNEDNNSNQPVKKISQEEEKKAIKRLIQYFKTHKVDNQQELQLAKNISQKNNQQELTMEALEKMNESILQVADNSGAKEILVIRCLGGSNRRYSRIGDLVIATVKKSEPNKFVKKEERIVKALVIATQDGKEPRGTRMFVPLLTEFDQTKLKTGDKVKVIVGKHRGTIDFISRLDPKEQ</sequence>
<dbReference type="Pfam" id="PF00238">
    <property type="entry name" value="Ribosomal_L14"/>
    <property type="match status" value="1"/>
</dbReference>
<dbReference type="Gene3D" id="2.40.150.20">
    <property type="entry name" value="Ribosomal protein L14"/>
    <property type="match status" value="1"/>
</dbReference>
<reference evidence="7" key="1">
    <citation type="submission" date="2021-06" db="EMBL/GenBank/DDBJ databases">
        <authorList>
            <person name="Kallberg Y."/>
            <person name="Tangrot J."/>
            <person name="Rosling A."/>
        </authorList>
    </citation>
    <scope>NUCLEOTIDE SEQUENCE</scope>
    <source>
        <strain evidence="7">UK204</strain>
    </source>
</reference>
<evidence type="ECO:0000256" key="5">
    <source>
        <dbReference type="RuleBase" id="RU003485"/>
    </source>
</evidence>
<dbReference type="SUPFAM" id="SSF50193">
    <property type="entry name" value="Ribosomal protein L14"/>
    <property type="match status" value="1"/>
</dbReference>
<evidence type="ECO:0000256" key="4">
    <source>
        <dbReference type="ARBA" id="ARBA00023274"/>
    </source>
</evidence>
<comment type="caution">
    <text evidence="7">The sequence shown here is derived from an EMBL/GenBank/DDBJ whole genome shotgun (WGS) entry which is preliminary data.</text>
</comment>
<dbReference type="InterPro" id="IPR036853">
    <property type="entry name" value="Ribosomal_uL14_sf"/>
</dbReference>
<comment type="similarity">
    <text evidence="2">Belongs to the universal ribosomal protein uL14 family.</text>
</comment>
<dbReference type="GO" id="GO:0005737">
    <property type="term" value="C:cytoplasm"/>
    <property type="evidence" value="ECO:0007669"/>
    <property type="project" value="UniProtKB-ARBA"/>
</dbReference>
<dbReference type="InterPro" id="IPR002222">
    <property type="entry name" value="Ribosomal_uS19"/>
</dbReference>
<dbReference type="EMBL" id="CAJVPQ010014077">
    <property type="protein sequence ID" value="CAG8738186.1"/>
    <property type="molecule type" value="Genomic_DNA"/>
</dbReference>
<organism evidence="7 8">
    <name type="scientific">Funneliformis caledonium</name>
    <dbReference type="NCBI Taxonomy" id="1117310"/>
    <lineage>
        <taxon>Eukaryota</taxon>
        <taxon>Fungi</taxon>
        <taxon>Fungi incertae sedis</taxon>
        <taxon>Mucoromycota</taxon>
        <taxon>Glomeromycotina</taxon>
        <taxon>Glomeromycetes</taxon>
        <taxon>Glomerales</taxon>
        <taxon>Glomeraceae</taxon>
        <taxon>Funneliformis</taxon>
    </lineage>
</organism>
<evidence type="ECO:0000256" key="6">
    <source>
        <dbReference type="SAM" id="Coils"/>
    </source>
</evidence>
<keyword evidence="8" id="KW-1185">Reference proteome</keyword>
<dbReference type="OrthoDB" id="274765at2759"/>
<evidence type="ECO:0000256" key="2">
    <source>
        <dbReference type="ARBA" id="ARBA00010745"/>
    </source>
</evidence>
<dbReference type="GO" id="GO:0006412">
    <property type="term" value="P:translation"/>
    <property type="evidence" value="ECO:0007669"/>
    <property type="project" value="InterPro"/>
</dbReference>
<dbReference type="GO" id="GO:1990904">
    <property type="term" value="C:ribonucleoprotein complex"/>
    <property type="evidence" value="ECO:0007669"/>
    <property type="project" value="UniProtKB-KW"/>
</dbReference>
<dbReference type="SMART" id="SM01374">
    <property type="entry name" value="Ribosomal_L14"/>
    <property type="match status" value="1"/>
</dbReference>
<dbReference type="PANTHER" id="PTHR11880:SF8">
    <property type="entry name" value="SMALL RIBOSOMAL SUBUNIT PROTEIN US19M"/>
    <property type="match status" value="1"/>
</dbReference>
<feature type="coiled-coil region" evidence="6">
    <location>
        <begin position="12"/>
        <end position="39"/>
    </location>
</feature>
<keyword evidence="3 5" id="KW-0689">Ribosomal protein</keyword>
<gene>
    <name evidence="7" type="ORF">FCALED_LOCUS15446</name>
</gene>
<dbReference type="AlphaFoldDB" id="A0A9N9IJF1"/>
<dbReference type="PANTHER" id="PTHR11880">
    <property type="entry name" value="RIBOSOMAL PROTEIN S19P FAMILY MEMBER"/>
    <property type="match status" value="1"/>
</dbReference>
<keyword evidence="4 5" id="KW-0687">Ribonucleoprotein</keyword>
<name>A0A9N9IJF1_9GLOM</name>
<dbReference type="HAMAP" id="MF_00531">
    <property type="entry name" value="Ribosomal_uS19"/>
    <property type="match status" value="1"/>
</dbReference>
<evidence type="ECO:0000313" key="7">
    <source>
        <dbReference type="EMBL" id="CAG8738186.1"/>
    </source>
</evidence>
<dbReference type="GO" id="GO:0005840">
    <property type="term" value="C:ribosome"/>
    <property type="evidence" value="ECO:0007669"/>
    <property type="project" value="UniProtKB-KW"/>
</dbReference>
<evidence type="ECO:0000256" key="1">
    <source>
        <dbReference type="ARBA" id="ARBA00007345"/>
    </source>
</evidence>
<evidence type="ECO:0000313" key="8">
    <source>
        <dbReference type="Proteomes" id="UP000789570"/>
    </source>
</evidence>
<feature type="non-terminal residue" evidence="7">
    <location>
        <position position="1"/>
    </location>
</feature>
<accession>A0A9N9IJF1</accession>
<dbReference type="PRINTS" id="PR00975">
    <property type="entry name" value="RIBOSOMALS19"/>
</dbReference>
<dbReference type="GO" id="GO:0000028">
    <property type="term" value="P:ribosomal small subunit assembly"/>
    <property type="evidence" value="ECO:0007669"/>
    <property type="project" value="TreeGrafter"/>
</dbReference>